<dbReference type="AlphaFoldDB" id="A0AAE3ILV5"/>
<organism evidence="1 2">
    <name type="scientific">Hominimerdicola aceti</name>
    <dbReference type="NCBI Taxonomy" id="2981726"/>
    <lineage>
        <taxon>Bacteria</taxon>
        <taxon>Bacillati</taxon>
        <taxon>Bacillota</taxon>
        <taxon>Clostridia</taxon>
        <taxon>Eubacteriales</taxon>
        <taxon>Oscillospiraceae</taxon>
        <taxon>Hominimerdicola</taxon>
    </lineage>
</organism>
<dbReference type="Gene3D" id="3.40.50.300">
    <property type="entry name" value="P-loop containing nucleotide triphosphate hydrolases"/>
    <property type="match status" value="1"/>
</dbReference>
<sequence length="1132" mass="133059">MRYFNEADKWQELLEKFSDKKKINKGIRFENLVKELLCKLFPERNIIFNPTKETHDGSKDFWAVDSENRRWWAECKNYNSNLSMKALSPTLFMADLYDIDYLLFFSYSPLNQNLLRKIGIYSNRHGKRAFIYDDVNLEYLIIKHFPDKVEDIIKTAPSMMDVSLYIKNFNEKHSRLYSTENFNGFYELDKNCELVVGEIYNIYCLVINRKGRTIAVSAETSCPDKSYYRLYGLTNISVTMDENELVMFSVKANLLKSKKNIKLPVITAKCKNDDIVEPVNDNLPEVLYNCKEGHIVPLIGTNFESIISDIHSICAENPLSGALIYGKGGCGKTRILYECIRDLMVENYKVLDFTGFDSGRNWMDVIKEITYCVFSVSEDMVLDMICTIETNTPFDHINESLENKSVYSLLSAIKKNDESRLVDLYNILFEKIRNKKYALIIDNFQSYSPMLIDFFERMISYFLNCTRSVDVKLLFSINVELIYNNEFTEFIGNFMSLTGKNISSGFYCKEISGFNSVEQAMVFLASKLRLSKFPQYNQIKSILEGKHILNPKLLEQIADYLVTQECVVLREQKGFVPDTERLIKCMNKVPPEYERLFKFNYEKFLEIHSSQAEAFKLIFSVLYLFERIENEHIDAFELQSEPIGLLCNHGIIINCGSSQFPSYSVDHDLSFECLSTVIYNDLLKTVSLRIIDSDLTDNKRLYMPRCYLDFCRLACGKMKFDELVKTDLYHIDDLQNRHKLPFAKLYLDACLSHLEDKPPLMLNRINIMCNYVSDHIGVKTAEDLFERAYKRVKNIKHNDSEVLKELFSFYIHNAENKMHLSKYNDVLTLYKEFERVIDRIIHLDDMLKKNLLYARAYIKNRMFVCGKIENDPFKRIDMLYKSEEICNKYGFWDIQFENYFDEANLYISDPDKRQDLLLALNNGFDAFRKTTVYQKKKFMPNFLSKKLQHMCIEQDFKKALSTSEKALEYLQQNNDINYHLFFKKRYLKYRFICMIALNMTENTGQLLSQLSVIDDLSGNSDKFEIMYYYFIYSFCLNEHQQAKSHFEEMYTYAARNPEHREKYRCILTDSAIKLRSLYKSAITLDLESDQHPAFFSSTDDVLTANKKKLEQIRKSFMTTAPISTKDKINFYY</sequence>
<dbReference type="InterPro" id="IPR027417">
    <property type="entry name" value="P-loop_NTPase"/>
</dbReference>
<proteinExistence type="predicted"/>
<keyword evidence="2" id="KW-1185">Reference proteome</keyword>
<accession>A0AAE3ILV5</accession>
<dbReference type="Proteomes" id="UP001208131">
    <property type="component" value="Unassembled WGS sequence"/>
</dbReference>
<dbReference type="SUPFAM" id="SSF52980">
    <property type="entry name" value="Restriction endonuclease-like"/>
    <property type="match status" value="1"/>
</dbReference>
<comment type="caution">
    <text evidence="1">The sequence shown here is derived from an EMBL/GenBank/DDBJ whole genome shotgun (WGS) entry which is preliminary data.</text>
</comment>
<evidence type="ECO:0000313" key="1">
    <source>
        <dbReference type="EMBL" id="MCU6706892.1"/>
    </source>
</evidence>
<reference evidence="1 2" key="1">
    <citation type="journal article" date="2021" name="ISME Commun">
        <title>Automated analysis of genomic sequences facilitates high-throughput and comprehensive description of bacteria.</title>
        <authorList>
            <person name="Hitch T.C.A."/>
        </authorList>
    </citation>
    <scope>NUCLEOTIDE SEQUENCE [LARGE SCALE GENOMIC DNA]</scope>
    <source>
        <strain evidence="1 2">Sanger_31</strain>
    </source>
</reference>
<name>A0AAE3ILV5_9FIRM</name>
<dbReference type="InterPro" id="IPR011335">
    <property type="entry name" value="Restrct_endonuc-II-like"/>
</dbReference>
<evidence type="ECO:0000313" key="2">
    <source>
        <dbReference type="Proteomes" id="UP001208131"/>
    </source>
</evidence>
<protein>
    <submittedName>
        <fullName evidence="1">Uncharacterized protein</fullName>
    </submittedName>
</protein>
<dbReference type="SUPFAM" id="SSF52540">
    <property type="entry name" value="P-loop containing nucleoside triphosphate hydrolases"/>
    <property type="match status" value="1"/>
</dbReference>
<gene>
    <name evidence="1" type="ORF">OCV57_13310</name>
</gene>
<dbReference type="RefSeq" id="WP_267301942.1">
    <property type="nucleotide sequence ID" value="NZ_JAOQJZ010000019.1"/>
</dbReference>
<dbReference type="EMBL" id="JAOQJZ010000019">
    <property type="protein sequence ID" value="MCU6706892.1"/>
    <property type="molecule type" value="Genomic_DNA"/>
</dbReference>